<keyword evidence="4" id="KW-0479">Metal-binding</keyword>
<keyword evidence="6" id="KW-0862">Zinc</keyword>
<evidence type="ECO:0000313" key="10">
    <source>
        <dbReference type="Proteomes" id="UP000658690"/>
    </source>
</evidence>
<dbReference type="InterPro" id="IPR050072">
    <property type="entry name" value="Peptidase_M20A"/>
</dbReference>
<gene>
    <name evidence="9" type="ORF">GC102_30945</name>
</gene>
<dbReference type="InterPro" id="IPR010182">
    <property type="entry name" value="ArgE/DapE"/>
</dbReference>
<dbReference type="EMBL" id="WHOC01000160">
    <property type="protein sequence ID" value="NOU90130.1"/>
    <property type="molecule type" value="Genomic_DNA"/>
</dbReference>
<organism evidence="9 10">
    <name type="scientific">Paenibacillus germinis</name>
    <dbReference type="NCBI Taxonomy" id="2654979"/>
    <lineage>
        <taxon>Bacteria</taxon>
        <taxon>Bacillati</taxon>
        <taxon>Bacillota</taxon>
        <taxon>Bacilli</taxon>
        <taxon>Bacillales</taxon>
        <taxon>Paenibacillaceae</taxon>
        <taxon>Paenibacillus</taxon>
    </lineage>
</organism>
<comment type="similarity">
    <text evidence="3">Belongs to the peptidase M20A family.</text>
</comment>
<dbReference type="NCBIfam" id="TIGR01910">
    <property type="entry name" value="DapE-ArgE"/>
    <property type="match status" value="1"/>
</dbReference>
<comment type="caution">
    <text evidence="9">The sequence shown here is derived from an EMBL/GenBank/DDBJ whole genome shotgun (WGS) entry which is preliminary data.</text>
</comment>
<dbReference type="InterPro" id="IPR036264">
    <property type="entry name" value="Bact_exopeptidase_dim_dom"/>
</dbReference>
<sequence length="398" mass="42921">MGDEQECKKDHNKELIALVQGLISRNSENPTTTEEEVAAFVLDTLTQYGIAAEFSWAAPGRPNVVARLSGSRPGPGRKLILNGHLDVVPAGAGWSRDPLGGAVEDGKLYGRGSSDMKAGVAAMMYAAITLKRAGNPFCGDLILFFNVDEERENAGMKLFLAEDLTADYAIIGEPTGLQLCVGHRGVARYRLRTRGTPGHTAFTEQPDNAIHKMVPYIVGLAKLSVEVEGRSHPIVGRSSLTVTQIHGGDAPNMVPGWCVAEIDRRLLPGETRAQVRTEIERCLQEAVPDGDGDAYELENYLFVPASHIDTEHPLVRAAIHAGSRVRAAAGRTDAPRVESFAATCEAPFFMLDKGIPTLICGPGSLAQAHTVDEYVEVAQVVEAVQLYIAFVEELLQAR</sequence>
<evidence type="ECO:0000256" key="7">
    <source>
        <dbReference type="ARBA" id="ARBA00023285"/>
    </source>
</evidence>
<comment type="cofactor">
    <cofactor evidence="1">
        <name>Co(2+)</name>
        <dbReference type="ChEBI" id="CHEBI:48828"/>
    </cofactor>
</comment>
<dbReference type="SUPFAM" id="SSF55031">
    <property type="entry name" value="Bacterial exopeptidase dimerisation domain"/>
    <property type="match status" value="1"/>
</dbReference>
<protein>
    <submittedName>
        <fullName evidence="9">ArgE/DapE family deacylase</fullName>
    </submittedName>
</protein>
<dbReference type="Gene3D" id="3.30.70.360">
    <property type="match status" value="1"/>
</dbReference>
<dbReference type="PANTHER" id="PTHR43808">
    <property type="entry name" value="ACETYLORNITHINE DEACETYLASE"/>
    <property type="match status" value="1"/>
</dbReference>
<dbReference type="SUPFAM" id="SSF53187">
    <property type="entry name" value="Zn-dependent exopeptidases"/>
    <property type="match status" value="1"/>
</dbReference>
<proteinExistence type="inferred from homology"/>
<keyword evidence="10" id="KW-1185">Reference proteome</keyword>
<reference evidence="9 10" key="1">
    <citation type="submission" date="2019-10" db="EMBL/GenBank/DDBJ databases">
        <title>Description of Paenibacillus choica sp. nov.</title>
        <authorList>
            <person name="Carlier A."/>
            <person name="Qi S."/>
        </authorList>
    </citation>
    <scope>NUCLEOTIDE SEQUENCE [LARGE SCALE GENOMIC DNA]</scope>
    <source>
        <strain evidence="9 10">LMG 31460</strain>
    </source>
</reference>
<keyword evidence="5" id="KW-0378">Hydrolase</keyword>
<accession>A0ABX1Z9T2</accession>
<evidence type="ECO:0000259" key="8">
    <source>
        <dbReference type="Pfam" id="PF07687"/>
    </source>
</evidence>
<dbReference type="Pfam" id="PF01546">
    <property type="entry name" value="Peptidase_M20"/>
    <property type="match status" value="1"/>
</dbReference>
<dbReference type="InterPro" id="IPR002933">
    <property type="entry name" value="Peptidase_M20"/>
</dbReference>
<evidence type="ECO:0000256" key="1">
    <source>
        <dbReference type="ARBA" id="ARBA00001941"/>
    </source>
</evidence>
<evidence type="ECO:0000256" key="5">
    <source>
        <dbReference type="ARBA" id="ARBA00022801"/>
    </source>
</evidence>
<dbReference type="PANTHER" id="PTHR43808:SF32">
    <property type="entry name" value="ARGE_DAPE-RELATED DEACYLASE"/>
    <property type="match status" value="1"/>
</dbReference>
<keyword evidence="7" id="KW-0170">Cobalt</keyword>
<dbReference type="CDD" id="cd08659">
    <property type="entry name" value="M20_ArgE_DapE-like"/>
    <property type="match status" value="1"/>
</dbReference>
<dbReference type="Proteomes" id="UP000658690">
    <property type="component" value="Unassembled WGS sequence"/>
</dbReference>
<dbReference type="Gene3D" id="3.40.630.10">
    <property type="entry name" value="Zn peptidases"/>
    <property type="match status" value="2"/>
</dbReference>
<name>A0ABX1Z9T2_9BACL</name>
<comment type="cofactor">
    <cofactor evidence="2">
        <name>Zn(2+)</name>
        <dbReference type="ChEBI" id="CHEBI:29105"/>
    </cofactor>
</comment>
<evidence type="ECO:0000256" key="3">
    <source>
        <dbReference type="ARBA" id="ARBA00006247"/>
    </source>
</evidence>
<feature type="domain" description="Peptidase M20 dimerisation" evidence="8">
    <location>
        <begin position="181"/>
        <end position="290"/>
    </location>
</feature>
<evidence type="ECO:0000256" key="2">
    <source>
        <dbReference type="ARBA" id="ARBA00001947"/>
    </source>
</evidence>
<evidence type="ECO:0000256" key="4">
    <source>
        <dbReference type="ARBA" id="ARBA00022723"/>
    </source>
</evidence>
<dbReference type="InterPro" id="IPR011650">
    <property type="entry name" value="Peptidase_M20_dimer"/>
</dbReference>
<dbReference type="RefSeq" id="WP_171692956.1">
    <property type="nucleotide sequence ID" value="NZ_WHOC01000160.1"/>
</dbReference>
<evidence type="ECO:0000313" key="9">
    <source>
        <dbReference type="EMBL" id="NOU90130.1"/>
    </source>
</evidence>
<evidence type="ECO:0000256" key="6">
    <source>
        <dbReference type="ARBA" id="ARBA00022833"/>
    </source>
</evidence>
<dbReference type="Pfam" id="PF07687">
    <property type="entry name" value="M20_dimer"/>
    <property type="match status" value="1"/>
</dbReference>